<keyword evidence="2 4" id="KW-0560">Oxidoreductase</keyword>
<dbReference type="RefSeq" id="WP_265686857.1">
    <property type="nucleotide sequence ID" value="NZ_JAKRRX010000019.1"/>
</dbReference>
<dbReference type="Proteomes" id="UP001155586">
    <property type="component" value="Unassembled WGS sequence"/>
</dbReference>
<reference evidence="7" key="1">
    <citation type="submission" date="2022-02" db="EMBL/GenBank/DDBJ databases">
        <title>Vibrio sp. nov., a new bacterium isolated from Bohai sea, China.</title>
        <authorList>
            <person name="Yuan Y."/>
        </authorList>
    </citation>
    <scope>NUCLEOTIDE SEQUENCE</scope>
    <source>
        <strain evidence="7">DBSS07</strain>
    </source>
</reference>
<evidence type="ECO:0000313" key="7">
    <source>
        <dbReference type="EMBL" id="MCW8333233.1"/>
    </source>
</evidence>
<comment type="caution">
    <text evidence="7">The sequence shown here is derived from an EMBL/GenBank/DDBJ whole genome shotgun (WGS) entry which is preliminary data.</text>
</comment>
<evidence type="ECO:0000256" key="3">
    <source>
        <dbReference type="ARBA" id="ARBA00023027"/>
    </source>
</evidence>
<dbReference type="EMBL" id="JAKRRX010000019">
    <property type="protein sequence ID" value="MCW8333233.1"/>
    <property type="molecule type" value="Genomic_DNA"/>
</dbReference>
<protein>
    <submittedName>
        <fullName evidence="7">D-2-hydroxyacid dehydrogenase</fullName>
    </submittedName>
</protein>
<dbReference type="InterPro" id="IPR006139">
    <property type="entry name" value="D-isomer_2_OHA_DH_cat_dom"/>
</dbReference>
<evidence type="ECO:0000256" key="2">
    <source>
        <dbReference type="ARBA" id="ARBA00023002"/>
    </source>
</evidence>
<dbReference type="Gene3D" id="3.40.50.720">
    <property type="entry name" value="NAD(P)-binding Rossmann-like Domain"/>
    <property type="match status" value="2"/>
</dbReference>
<dbReference type="GO" id="GO:0016616">
    <property type="term" value="F:oxidoreductase activity, acting on the CH-OH group of donors, NAD or NADP as acceptor"/>
    <property type="evidence" value="ECO:0007669"/>
    <property type="project" value="InterPro"/>
</dbReference>
<keyword evidence="8" id="KW-1185">Reference proteome</keyword>
<gene>
    <name evidence="7" type="ORF">MD483_05280</name>
</gene>
<name>A0A9X3CCI9_9VIBR</name>
<dbReference type="CDD" id="cd12162">
    <property type="entry name" value="2-Hacid_dh_4"/>
    <property type="match status" value="1"/>
</dbReference>
<dbReference type="AlphaFoldDB" id="A0A9X3CCI9"/>
<evidence type="ECO:0000256" key="1">
    <source>
        <dbReference type="ARBA" id="ARBA00005854"/>
    </source>
</evidence>
<dbReference type="PROSITE" id="PS00670">
    <property type="entry name" value="D_2_HYDROXYACID_DH_2"/>
    <property type="match status" value="1"/>
</dbReference>
<comment type="similarity">
    <text evidence="1 4">Belongs to the D-isomer specific 2-hydroxyacid dehydrogenase family.</text>
</comment>
<dbReference type="InterPro" id="IPR036291">
    <property type="entry name" value="NAD(P)-bd_dom_sf"/>
</dbReference>
<organism evidence="7 8">
    <name type="scientific">Vibrio paucivorans</name>
    <dbReference type="NCBI Taxonomy" id="2829489"/>
    <lineage>
        <taxon>Bacteria</taxon>
        <taxon>Pseudomonadati</taxon>
        <taxon>Pseudomonadota</taxon>
        <taxon>Gammaproteobacteria</taxon>
        <taxon>Vibrionales</taxon>
        <taxon>Vibrionaceae</taxon>
        <taxon>Vibrio</taxon>
    </lineage>
</organism>
<accession>A0A9X3CCI9</accession>
<dbReference type="Pfam" id="PF02826">
    <property type="entry name" value="2-Hacid_dh_C"/>
    <property type="match status" value="1"/>
</dbReference>
<feature type="domain" description="D-isomer specific 2-hydroxyacid dehydrogenase catalytic" evidence="5">
    <location>
        <begin position="36"/>
        <end position="324"/>
    </location>
</feature>
<evidence type="ECO:0000256" key="4">
    <source>
        <dbReference type="RuleBase" id="RU003719"/>
    </source>
</evidence>
<evidence type="ECO:0000313" key="8">
    <source>
        <dbReference type="Proteomes" id="UP001155586"/>
    </source>
</evidence>
<dbReference type="InterPro" id="IPR006140">
    <property type="entry name" value="D-isomer_DH_NAD-bd"/>
</dbReference>
<feature type="domain" description="D-isomer specific 2-hydroxyacid dehydrogenase NAD-binding" evidence="6">
    <location>
        <begin position="113"/>
        <end position="293"/>
    </location>
</feature>
<dbReference type="SUPFAM" id="SSF52283">
    <property type="entry name" value="Formate/glycerate dehydrogenase catalytic domain-like"/>
    <property type="match status" value="1"/>
</dbReference>
<dbReference type="SUPFAM" id="SSF51735">
    <property type="entry name" value="NAD(P)-binding Rossmann-fold domains"/>
    <property type="match status" value="1"/>
</dbReference>
<dbReference type="Pfam" id="PF00389">
    <property type="entry name" value="2-Hacid_dh"/>
    <property type="match status" value="1"/>
</dbReference>
<dbReference type="PANTHER" id="PTHR43761">
    <property type="entry name" value="D-ISOMER SPECIFIC 2-HYDROXYACID DEHYDROGENASE FAMILY PROTEIN (AFU_ORTHOLOGUE AFUA_1G13630)"/>
    <property type="match status" value="1"/>
</dbReference>
<sequence length="324" mass="35451">MSLPHSKPSIVFLDRATIPTQITLPKPSFEHNWQEYDFTSPQLVENRLADAEIVITNKVVLDRNTLQKLPQLKLIAVSATGFNNVDIQYCQEHGIAVTNVQGYATQSVPEHVIAMLFSLRRNLVGYHQDIKKGEWQRNKQFCFFTHPIGDVAGSTLGIIGSGALGKATAALAKSIGINVVFAERKGITECREGYLPFDLVLQLSDAITLHCPLSAETHHLIGEPELKKMKSDAILINTGRGGLVDEAALITALKSGYIAAAGVDVFTQEPADESNPLLSNMDMPNLLLTPHVAWGSDSSIQDLANILMDNIDAFVEGREQNRVV</sequence>
<dbReference type="InterPro" id="IPR029753">
    <property type="entry name" value="D-isomer_DH_CS"/>
</dbReference>
<dbReference type="InterPro" id="IPR050418">
    <property type="entry name" value="D-iso_2-hydroxyacid_DH_PdxB"/>
</dbReference>
<proteinExistence type="inferred from homology"/>
<dbReference type="PROSITE" id="PS00671">
    <property type="entry name" value="D_2_HYDROXYACID_DH_3"/>
    <property type="match status" value="1"/>
</dbReference>
<evidence type="ECO:0000259" key="6">
    <source>
        <dbReference type="Pfam" id="PF02826"/>
    </source>
</evidence>
<dbReference type="GO" id="GO:0051287">
    <property type="term" value="F:NAD binding"/>
    <property type="evidence" value="ECO:0007669"/>
    <property type="project" value="InterPro"/>
</dbReference>
<evidence type="ECO:0000259" key="5">
    <source>
        <dbReference type="Pfam" id="PF00389"/>
    </source>
</evidence>
<keyword evidence="3" id="KW-0520">NAD</keyword>
<dbReference type="PANTHER" id="PTHR43761:SF1">
    <property type="entry name" value="D-ISOMER SPECIFIC 2-HYDROXYACID DEHYDROGENASE CATALYTIC DOMAIN-CONTAINING PROTEIN-RELATED"/>
    <property type="match status" value="1"/>
</dbReference>